<dbReference type="PROSITE" id="PS50928">
    <property type="entry name" value="ABC_TM1"/>
    <property type="match status" value="1"/>
</dbReference>
<evidence type="ECO:0000256" key="3">
    <source>
        <dbReference type="ARBA" id="ARBA00022475"/>
    </source>
</evidence>
<proteinExistence type="inferred from homology"/>
<evidence type="ECO:0000256" key="7">
    <source>
        <dbReference type="RuleBase" id="RU363032"/>
    </source>
</evidence>
<evidence type="ECO:0000256" key="4">
    <source>
        <dbReference type="ARBA" id="ARBA00022692"/>
    </source>
</evidence>
<feature type="domain" description="ABC transmembrane type-1" evidence="8">
    <location>
        <begin position="83"/>
        <end position="272"/>
    </location>
</feature>
<feature type="transmembrane region" description="Helical" evidence="7">
    <location>
        <begin position="21"/>
        <end position="43"/>
    </location>
</feature>
<feature type="transmembrane region" description="Helical" evidence="7">
    <location>
        <begin position="249"/>
        <end position="272"/>
    </location>
</feature>
<evidence type="ECO:0000259" key="8">
    <source>
        <dbReference type="PROSITE" id="PS50928"/>
    </source>
</evidence>
<dbReference type="InterPro" id="IPR035906">
    <property type="entry name" value="MetI-like_sf"/>
</dbReference>
<comment type="subcellular location">
    <subcellularLocation>
        <location evidence="1 7">Cell membrane</location>
        <topology evidence="1 7">Multi-pass membrane protein</topology>
    </subcellularLocation>
</comment>
<dbReference type="PANTHER" id="PTHR43386">
    <property type="entry name" value="OLIGOPEPTIDE TRANSPORT SYSTEM PERMEASE PROTEIN APPC"/>
    <property type="match status" value="1"/>
</dbReference>
<dbReference type="Proteomes" id="UP000318093">
    <property type="component" value="Unassembled WGS sequence"/>
</dbReference>
<evidence type="ECO:0000256" key="2">
    <source>
        <dbReference type="ARBA" id="ARBA00022448"/>
    </source>
</evidence>
<dbReference type="EMBL" id="VBAN01000200">
    <property type="protein sequence ID" value="TMI81600.1"/>
    <property type="molecule type" value="Genomic_DNA"/>
</dbReference>
<evidence type="ECO:0000256" key="6">
    <source>
        <dbReference type="ARBA" id="ARBA00023136"/>
    </source>
</evidence>
<keyword evidence="2 7" id="KW-0813">Transport</keyword>
<feature type="transmembrane region" description="Helical" evidence="7">
    <location>
        <begin position="148"/>
        <end position="165"/>
    </location>
</feature>
<dbReference type="InterPro" id="IPR000515">
    <property type="entry name" value="MetI-like"/>
</dbReference>
<gene>
    <name evidence="9" type="ORF">E6H03_06800</name>
</gene>
<comment type="similarity">
    <text evidence="7">Belongs to the binding-protein-dependent transport system permease family.</text>
</comment>
<dbReference type="SUPFAM" id="SSF161098">
    <property type="entry name" value="MetI-like"/>
    <property type="match status" value="1"/>
</dbReference>
<dbReference type="Pfam" id="PF00528">
    <property type="entry name" value="BPD_transp_1"/>
    <property type="match status" value="1"/>
</dbReference>
<keyword evidence="6 7" id="KW-0472">Membrane</keyword>
<dbReference type="Gene3D" id="1.10.3720.10">
    <property type="entry name" value="MetI-like"/>
    <property type="match status" value="1"/>
</dbReference>
<dbReference type="CDD" id="cd06261">
    <property type="entry name" value="TM_PBP2"/>
    <property type="match status" value="1"/>
</dbReference>
<keyword evidence="5 7" id="KW-1133">Transmembrane helix</keyword>
<dbReference type="GO" id="GO:0005886">
    <property type="term" value="C:plasma membrane"/>
    <property type="evidence" value="ECO:0007669"/>
    <property type="project" value="UniProtKB-SubCell"/>
</dbReference>
<feature type="transmembrane region" description="Helical" evidence="7">
    <location>
        <begin position="212"/>
        <end position="229"/>
    </location>
</feature>
<feature type="transmembrane region" description="Helical" evidence="7">
    <location>
        <begin position="122"/>
        <end position="142"/>
    </location>
</feature>
<dbReference type="InterPro" id="IPR050366">
    <property type="entry name" value="BP-dependent_transpt_permease"/>
</dbReference>
<keyword evidence="3" id="KW-1003">Cell membrane</keyword>
<dbReference type="PANTHER" id="PTHR43386:SF25">
    <property type="entry name" value="PEPTIDE ABC TRANSPORTER PERMEASE PROTEIN"/>
    <property type="match status" value="1"/>
</dbReference>
<sequence>MDAAPPRVGGRPVLGRLMRSAAVLAGGAVVVFWVFAALEWRVITPYDPFAVGPAHPLASPSRVHWLGTDDLGRDVLSRVLAGAAPVLTIAPAATLLSLLGGTTIGLVAGFHRGLLDDVLMRLVDAVMSLPVIIPATVVLALVGRSTTNVILAIAVLFSPLVARTVRSAVLVEREREYVDAARLRGDRSFYIMFFEILPNVTSPLIVEGTIRLGYAVFTAGTLSFLQLGIQPPSPDWGLTVAVERAFVQIAPWTVLAPALALASLVIGVNLAADGVRRALAE</sequence>
<name>A0A537JDN2_9BACT</name>
<accession>A0A537JDN2</accession>
<organism evidence="9 10">
    <name type="scientific">Candidatus Segetimicrobium genomatis</name>
    <dbReference type="NCBI Taxonomy" id="2569760"/>
    <lineage>
        <taxon>Bacteria</taxon>
        <taxon>Bacillati</taxon>
        <taxon>Candidatus Sysuimicrobiota</taxon>
        <taxon>Candidatus Sysuimicrobiia</taxon>
        <taxon>Candidatus Sysuimicrobiales</taxon>
        <taxon>Candidatus Segetimicrobiaceae</taxon>
        <taxon>Candidatus Segetimicrobium</taxon>
    </lineage>
</organism>
<dbReference type="AlphaFoldDB" id="A0A537JDN2"/>
<dbReference type="GO" id="GO:0055085">
    <property type="term" value="P:transmembrane transport"/>
    <property type="evidence" value="ECO:0007669"/>
    <property type="project" value="InterPro"/>
</dbReference>
<feature type="transmembrane region" description="Helical" evidence="7">
    <location>
        <begin position="86"/>
        <end position="110"/>
    </location>
</feature>
<reference evidence="9 10" key="1">
    <citation type="journal article" date="2019" name="Nat. Microbiol.">
        <title>Mediterranean grassland soil C-N compound turnover is dependent on rainfall and depth, and is mediated by genomically divergent microorganisms.</title>
        <authorList>
            <person name="Diamond S."/>
            <person name="Andeer P.F."/>
            <person name="Li Z."/>
            <person name="Crits-Christoph A."/>
            <person name="Burstein D."/>
            <person name="Anantharaman K."/>
            <person name="Lane K.R."/>
            <person name="Thomas B.C."/>
            <person name="Pan C."/>
            <person name="Northen T.R."/>
            <person name="Banfield J.F."/>
        </authorList>
    </citation>
    <scope>NUCLEOTIDE SEQUENCE [LARGE SCALE GENOMIC DNA]</scope>
    <source>
        <strain evidence="9">NP_6</strain>
    </source>
</reference>
<evidence type="ECO:0000313" key="10">
    <source>
        <dbReference type="Proteomes" id="UP000318093"/>
    </source>
</evidence>
<evidence type="ECO:0000256" key="1">
    <source>
        <dbReference type="ARBA" id="ARBA00004651"/>
    </source>
</evidence>
<evidence type="ECO:0000256" key="5">
    <source>
        <dbReference type="ARBA" id="ARBA00022989"/>
    </source>
</evidence>
<evidence type="ECO:0000313" key="9">
    <source>
        <dbReference type="EMBL" id="TMI81600.1"/>
    </source>
</evidence>
<keyword evidence="4 7" id="KW-0812">Transmembrane</keyword>
<protein>
    <submittedName>
        <fullName evidence="9">ABC transporter permease</fullName>
    </submittedName>
</protein>
<comment type="caution">
    <text evidence="9">The sequence shown here is derived from an EMBL/GenBank/DDBJ whole genome shotgun (WGS) entry which is preliminary data.</text>
</comment>